<proteinExistence type="predicted"/>
<feature type="region of interest" description="Disordered" evidence="1">
    <location>
        <begin position="15"/>
        <end position="89"/>
    </location>
</feature>
<name>A0AAV7VM47_PLEWA</name>
<gene>
    <name evidence="2" type="ORF">NDU88_006208</name>
</gene>
<dbReference type="Proteomes" id="UP001066276">
    <property type="component" value="Chromosome 2_1"/>
</dbReference>
<accession>A0AAV7VM47</accession>
<reference evidence="2" key="1">
    <citation type="journal article" date="2022" name="bioRxiv">
        <title>Sequencing and chromosome-scale assembly of the giantPleurodeles waltlgenome.</title>
        <authorList>
            <person name="Brown T."/>
            <person name="Elewa A."/>
            <person name="Iarovenko S."/>
            <person name="Subramanian E."/>
            <person name="Araus A.J."/>
            <person name="Petzold A."/>
            <person name="Susuki M."/>
            <person name="Suzuki K.-i.T."/>
            <person name="Hayashi T."/>
            <person name="Toyoda A."/>
            <person name="Oliveira C."/>
            <person name="Osipova E."/>
            <person name="Leigh N.D."/>
            <person name="Simon A."/>
            <person name="Yun M.H."/>
        </authorList>
    </citation>
    <scope>NUCLEOTIDE SEQUENCE</scope>
    <source>
        <strain evidence="2">20211129_DDA</strain>
        <tissue evidence="2">Liver</tissue>
    </source>
</reference>
<organism evidence="2 3">
    <name type="scientific">Pleurodeles waltl</name>
    <name type="common">Iberian ribbed newt</name>
    <dbReference type="NCBI Taxonomy" id="8319"/>
    <lineage>
        <taxon>Eukaryota</taxon>
        <taxon>Metazoa</taxon>
        <taxon>Chordata</taxon>
        <taxon>Craniata</taxon>
        <taxon>Vertebrata</taxon>
        <taxon>Euteleostomi</taxon>
        <taxon>Amphibia</taxon>
        <taxon>Batrachia</taxon>
        <taxon>Caudata</taxon>
        <taxon>Salamandroidea</taxon>
        <taxon>Salamandridae</taxon>
        <taxon>Pleurodelinae</taxon>
        <taxon>Pleurodeles</taxon>
    </lineage>
</organism>
<keyword evidence="3" id="KW-1185">Reference proteome</keyword>
<evidence type="ECO:0000313" key="2">
    <source>
        <dbReference type="EMBL" id="KAJ1202408.1"/>
    </source>
</evidence>
<comment type="caution">
    <text evidence="2">The sequence shown here is derived from an EMBL/GenBank/DDBJ whole genome shotgun (WGS) entry which is preliminary data.</text>
</comment>
<dbReference type="EMBL" id="JANPWB010000003">
    <property type="protein sequence ID" value="KAJ1202408.1"/>
    <property type="molecule type" value="Genomic_DNA"/>
</dbReference>
<evidence type="ECO:0000256" key="1">
    <source>
        <dbReference type="SAM" id="MobiDB-lite"/>
    </source>
</evidence>
<sequence>MQGIFRASGALPLRNSGALNKSVSPSLGERGRVLALPSPGNREHTSVLPPTWYTQASDGSAEADSPSEVGLPPCSWVRGSNPHNADQPPPGFVIEKIFLAQKHFLQ</sequence>
<dbReference type="AlphaFoldDB" id="A0AAV7VM47"/>
<protein>
    <submittedName>
        <fullName evidence="2">Uncharacterized protein</fullName>
    </submittedName>
</protein>
<evidence type="ECO:0000313" key="3">
    <source>
        <dbReference type="Proteomes" id="UP001066276"/>
    </source>
</evidence>